<gene>
    <name evidence="2" type="ORF">HNQ10_004142</name>
</gene>
<dbReference type="InterPro" id="IPR017850">
    <property type="entry name" value="Alkaline_phosphatase_core_sf"/>
</dbReference>
<dbReference type="Pfam" id="PF04185">
    <property type="entry name" value="Phosphoesterase"/>
    <property type="match status" value="1"/>
</dbReference>
<name>A0ABR6MZ91_9DEIO</name>
<comment type="caution">
    <text evidence="2">The sequence shown here is derived from an EMBL/GenBank/DDBJ whole genome shotgun (WGS) entry which is preliminary data.</text>
</comment>
<dbReference type="PANTHER" id="PTHR31956">
    <property type="entry name" value="NON-SPECIFIC PHOSPHOLIPASE C4-RELATED"/>
    <property type="match status" value="1"/>
</dbReference>
<dbReference type="RefSeq" id="WP_171029479.1">
    <property type="nucleotide sequence ID" value="NZ_BSUI01000034.1"/>
</dbReference>
<dbReference type="PANTHER" id="PTHR31956:SF8">
    <property type="entry name" value="ACID PHOSPHATASE PHOA (AFU_ORTHOLOGUE AFUA_1G03570)"/>
    <property type="match status" value="1"/>
</dbReference>
<sequence length="296" mass="31786">MLLPLSLTAGGTVLSEGVPTLRPFSHLFVIVLENHSYSTVIGNSNLPTLNGLASQYGLATNFTGVTHPSLPNYVAMLMGSTFGSHSDDPGQRFAGDHLALQLERAGRSWRGYFQGLPELGWDGPYAGLYAKKHNPFMLAADIASNPQRSANVVPLDRLSDDLRAGKAPDFALIVPDVCHDMHGAPECPVKATLDRDGDAFVRTWTDKIMSSAAWQGNAAVVITFDEGNVEGKGGNDEATGGGRIATIVVTREGPRAAKSNAPYNHYALLRTFEDAWGLPPLREAAQAKPMTDLFVR</sequence>
<evidence type="ECO:0000256" key="1">
    <source>
        <dbReference type="ARBA" id="ARBA00022801"/>
    </source>
</evidence>
<organism evidence="2 3">
    <name type="scientific">Deinococcus metallilatus</name>
    <dbReference type="NCBI Taxonomy" id="1211322"/>
    <lineage>
        <taxon>Bacteria</taxon>
        <taxon>Thermotogati</taxon>
        <taxon>Deinococcota</taxon>
        <taxon>Deinococci</taxon>
        <taxon>Deinococcales</taxon>
        <taxon>Deinococcaceae</taxon>
        <taxon>Deinococcus</taxon>
    </lineage>
</organism>
<evidence type="ECO:0000313" key="3">
    <source>
        <dbReference type="Proteomes" id="UP000536909"/>
    </source>
</evidence>
<keyword evidence="1" id="KW-0378">Hydrolase</keyword>
<dbReference type="SUPFAM" id="SSF53649">
    <property type="entry name" value="Alkaline phosphatase-like"/>
    <property type="match status" value="1"/>
</dbReference>
<accession>A0ABR6MZ91</accession>
<dbReference type="Gene3D" id="3.40.720.10">
    <property type="entry name" value="Alkaline Phosphatase, subunit A"/>
    <property type="match status" value="1"/>
</dbReference>
<protein>
    <submittedName>
        <fullName evidence="2">Phospholipase C</fullName>
    </submittedName>
</protein>
<dbReference type="Proteomes" id="UP000536909">
    <property type="component" value="Unassembled WGS sequence"/>
</dbReference>
<reference evidence="2 3" key="1">
    <citation type="submission" date="2020-08" db="EMBL/GenBank/DDBJ databases">
        <title>Genomic Encyclopedia of Type Strains, Phase IV (KMG-IV): sequencing the most valuable type-strain genomes for metagenomic binning, comparative biology and taxonomic classification.</title>
        <authorList>
            <person name="Goeker M."/>
        </authorList>
    </citation>
    <scope>NUCLEOTIDE SEQUENCE [LARGE SCALE GENOMIC DNA]</scope>
    <source>
        <strain evidence="2 3">DSM 105434</strain>
    </source>
</reference>
<dbReference type="EMBL" id="JACHFV010000021">
    <property type="protein sequence ID" value="MBB5297270.1"/>
    <property type="molecule type" value="Genomic_DNA"/>
</dbReference>
<keyword evidence="3" id="KW-1185">Reference proteome</keyword>
<proteinExistence type="predicted"/>
<dbReference type="InterPro" id="IPR007312">
    <property type="entry name" value="Phosphoesterase"/>
</dbReference>
<evidence type="ECO:0000313" key="2">
    <source>
        <dbReference type="EMBL" id="MBB5297270.1"/>
    </source>
</evidence>